<dbReference type="InterPro" id="IPR036770">
    <property type="entry name" value="Ankyrin_rpt-contain_sf"/>
</dbReference>
<protein>
    <submittedName>
        <fullName evidence="6">Uncharacterized protein</fullName>
    </submittedName>
</protein>
<dbReference type="EMBL" id="MCFI01000006">
    <property type="protein sequence ID" value="ORY84205.1"/>
    <property type="molecule type" value="Genomic_DNA"/>
</dbReference>
<dbReference type="PANTHER" id="PTHR24198">
    <property type="entry name" value="ANKYRIN REPEAT AND PROTEIN KINASE DOMAIN-CONTAINING PROTEIN"/>
    <property type="match status" value="1"/>
</dbReference>
<evidence type="ECO:0000256" key="2">
    <source>
        <dbReference type="ARBA" id="ARBA00023043"/>
    </source>
</evidence>
<evidence type="ECO:0000313" key="7">
    <source>
        <dbReference type="Proteomes" id="UP000193685"/>
    </source>
</evidence>
<evidence type="ECO:0000256" key="3">
    <source>
        <dbReference type="PROSITE-ProRule" id="PRU00023"/>
    </source>
</evidence>
<dbReference type="AlphaFoldDB" id="A0A1Y2FN98"/>
<dbReference type="PANTHER" id="PTHR24198:SF165">
    <property type="entry name" value="ANKYRIN REPEAT-CONTAINING PROTEIN-RELATED"/>
    <property type="match status" value="1"/>
</dbReference>
<comment type="caution">
    <text evidence="6">The sequence shown here is derived from an EMBL/GenBank/DDBJ whole genome shotgun (WGS) entry which is preliminary data.</text>
</comment>
<dbReference type="STRING" id="56484.A0A1Y2FN98"/>
<evidence type="ECO:0000256" key="4">
    <source>
        <dbReference type="SAM" id="MobiDB-lite"/>
    </source>
</evidence>
<name>A0A1Y2FN98_PROLT</name>
<keyword evidence="2 3" id="KW-0040">ANK repeat</keyword>
<dbReference type="InterPro" id="IPR002110">
    <property type="entry name" value="Ankyrin_rpt"/>
</dbReference>
<feature type="region of interest" description="Disordered" evidence="4">
    <location>
        <begin position="140"/>
        <end position="159"/>
    </location>
</feature>
<dbReference type="Pfam" id="PF12796">
    <property type="entry name" value="Ank_2"/>
    <property type="match status" value="1"/>
</dbReference>
<dbReference type="RefSeq" id="XP_040726223.1">
    <property type="nucleotide sequence ID" value="XM_040868994.1"/>
</dbReference>
<reference evidence="6 7" key="1">
    <citation type="submission" date="2016-07" db="EMBL/GenBank/DDBJ databases">
        <title>Pervasive Adenine N6-methylation of Active Genes in Fungi.</title>
        <authorList>
            <consortium name="DOE Joint Genome Institute"/>
            <person name="Mondo S.J."/>
            <person name="Dannebaum R.O."/>
            <person name="Kuo R.C."/>
            <person name="Labutti K."/>
            <person name="Haridas S."/>
            <person name="Kuo A."/>
            <person name="Salamov A."/>
            <person name="Ahrendt S.R."/>
            <person name="Lipzen A."/>
            <person name="Sullivan W."/>
            <person name="Andreopoulos W.B."/>
            <person name="Clum A."/>
            <person name="Lindquist E."/>
            <person name="Daum C."/>
            <person name="Ramamoorthy G.K."/>
            <person name="Gryganskyi A."/>
            <person name="Culley D."/>
            <person name="Magnuson J.K."/>
            <person name="James T.Y."/>
            <person name="O'Malley M.A."/>
            <person name="Stajich J.E."/>
            <person name="Spatafora J.W."/>
            <person name="Visel A."/>
            <person name="Grigoriev I.V."/>
        </authorList>
    </citation>
    <scope>NUCLEOTIDE SEQUENCE [LARGE SCALE GENOMIC DNA]</scope>
    <source>
        <strain evidence="6 7">12-1054</strain>
    </source>
</reference>
<dbReference type="SUPFAM" id="SSF48403">
    <property type="entry name" value="Ankyrin repeat"/>
    <property type="match status" value="1"/>
</dbReference>
<feature type="repeat" description="ANK" evidence="3">
    <location>
        <begin position="1"/>
        <end position="29"/>
    </location>
</feature>
<evidence type="ECO:0000256" key="1">
    <source>
        <dbReference type="ARBA" id="ARBA00022737"/>
    </source>
</evidence>
<keyword evidence="5" id="KW-0472">Membrane</keyword>
<proteinExistence type="predicted"/>
<dbReference type="Proteomes" id="UP000193685">
    <property type="component" value="Unassembled WGS sequence"/>
</dbReference>
<evidence type="ECO:0000256" key="5">
    <source>
        <dbReference type="SAM" id="Phobius"/>
    </source>
</evidence>
<organism evidence="6 7">
    <name type="scientific">Protomyces lactucae-debilis</name>
    <dbReference type="NCBI Taxonomy" id="2754530"/>
    <lineage>
        <taxon>Eukaryota</taxon>
        <taxon>Fungi</taxon>
        <taxon>Dikarya</taxon>
        <taxon>Ascomycota</taxon>
        <taxon>Taphrinomycotina</taxon>
        <taxon>Taphrinomycetes</taxon>
        <taxon>Taphrinales</taxon>
        <taxon>Protomycetaceae</taxon>
        <taxon>Protomyces</taxon>
    </lineage>
</organism>
<dbReference type="PROSITE" id="PS50297">
    <property type="entry name" value="ANK_REP_REGION"/>
    <property type="match status" value="1"/>
</dbReference>
<dbReference type="Gene3D" id="1.25.40.20">
    <property type="entry name" value="Ankyrin repeat-containing domain"/>
    <property type="match status" value="1"/>
</dbReference>
<dbReference type="PROSITE" id="PS50088">
    <property type="entry name" value="ANK_REPEAT"/>
    <property type="match status" value="1"/>
</dbReference>
<dbReference type="GeneID" id="63785593"/>
<gene>
    <name evidence="6" type="ORF">BCR37DRAFT_378203</name>
</gene>
<dbReference type="OrthoDB" id="4180939at2759"/>
<sequence length="419" mass="45251">MLHLACTKGYNHFVQELLVRGANGNVRDRSGFTALHFAAMFDQYEVAADLLSRPETNAALSTSDGLTAYDLAAMTNNNELIALCDPWSWTQSLGRSTRSNSVGSQASSYDAVSLSSDTASRSASESDCNSDVTRGRVVRAQGVATQPSSRAASPALGKPIRRRSSISQLDLGTESATIEDLKQFAALSKEQEAADGKSDHQTIAQQIAQLQQSWVAFLTATSPAWVQKVTGAQSLQERFKNSAQMQQLSSMPPLMAFQAMLPTMPHLPSLSPSKDAESPDATWLGNLVSSLGAPPTYAEATAAIPLLGAMTSRGKTVEAEARVAEADEMDCGETSGSASSAVLPSVTAPGKRPWWPSKRVTLRQQSRIVDLTPAQQRAQAKRFQKPCDRMMLLFWLPCLAFFILLSVFKVTFGRVLSWV</sequence>
<accession>A0A1Y2FN98</accession>
<keyword evidence="5" id="KW-0812">Transmembrane</keyword>
<evidence type="ECO:0000313" key="6">
    <source>
        <dbReference type="EMBL" id="ORY84205.1"/>
    </source>
</evidence>
<keyword evidence="1" id="KW-0677">Repeat</keyword>
<keyword evidence="7" id="KW-1185">Reference proteome</keyword>
<keyword evidence="5" id="KW-1133">Transmembrane helix</keyword>
<feature type="non-terminal residue" evidence="6">
    <location>
        <position position="419"/>
    </location>
</feature>
<feature type="transmembrane region" description="Helical" evidence="5">
    <location>
        <begin position="392"/>
        <end position="412"/>
    </location>
</feature>